<dbReference type="Pfam" id="PF01395">
    <property type="entry name" value="PBP_GOBP"/>
    <property type="match status" value="1"/>
</dbReference>
<dbReference type="GO" id="GO:0005615">
    <property type="term" value="C:extracellular space"/>
    <property type="evidence" value="ECO:0007669"/>
    <property type="project" value="TreeGrafter"/>
</dbReference>
<evidence type="ECO:0000256" key="6">
    <source>
        <dbReference type="ARBA" id="ARBA00056866"/>
    </source>
</evidence>
<sequence length="137" mass="15231">MKVPAALIAVCVVASLVQAELIITEEQKSKLIGHHKVCSEQVSVQDDVIEKLLEGVFSEDQSFKNYLFCLSKRIGFQNEAGEVQKEVIITKLRDSIKDPSKAEEYTEKCLVKEGKPADVVYKVVSCLQESTPNVLFA</sequence>
<accession>A0A2H4ZB43</accession>
<dbReference type="AlphaFoldDB" id="A0A2H4ZB43"/>
<keyword evidence="4 7" id="KW-0732">Signal</keyword>
<dbReference type="CDD" id="cd23992">
    <property type="entry name" value="PBP_GOBP"/>
    <property type="match status" value="1"/>
</dbReference>
<evidence type="ECO:0000256" key="5">
    <source>
        <dbReference type="ARBA" id="ARBA00023180"/>
    </source>
</evidence>
<dbReference type="SMART" id="SM00708">
    <property type="entry name" value="PhBP"/>
    <property type="match status" value="1"/>
</dbReference>
<dbReference type="Gene3D" id="1.10.238.20">
    <property type="entry name" value="Pheromone/general odorant binding protein domain"/>
    <property type="match status" value="1"/>
</dbReference>
<evidence type="ECO:0000256" key="3">
    <source>
        <dbReference type="ARBA" id="ARBA00022525"/>
    </source>
</evidence>
<dbReference type="PANTHER" id="PTHR11857:SF43">
    <property type="entry name" value="GEO07291P1-RELATED"/>
    <property type="match status" value="1"/>
</dbReference>
<comment type="function">
    <text evidence="6">May be a carrier protein for lipids.</text>
</comment>
<feature type="signal peptide" evidence="7">
    <location>
        <begin position="1"/>
        <end position="19"/>
    </location>
</feature>
<dbReference type="GO" id="GO:0007608">
    <property type="term" value="P:sensory perception of smell"/>
    <property type="evidence" value="ECO:0007669"/>
    <property type="project" value="TreeGrafter"/>
</dbReference>
<protein>
    <submittedName>
        <fullName evidence="8">Odorant-binding protein</fullName>
    </submittedName>
</protein>
<name>A0A2H4ZB43_ANOCN</name>
<evidence type="ECO:0000256" key="7">
    <source>
        <dbReference type="SAM" id="SignalP"/>
    </source>
</evidence>
<dbReference type="GO" id="GO:0005549">
    <property type="term" value="F:odorant binding"/>
    <property type="evidence" value="ECO:0007669"/>
    <property type="project" value="InterPro"/>
</dbReference>
<dbReference type="InterPro" id="IPR036728">
    <property type="entry name" value="PBP_GOBP_sf"/>
</dbReference>
<evidence type="ECO:0000256" key="1">
    <source>
        <dbReference type="ARBA" id="ARBA00004613"/>
    </source>
</evidence>
<feature type="chain" id="PRO_5014117584" evidence="7">
    <location>
        <begin position="20"/>
        <end position="137"/>
    </location>
</feature>
<reference evidence="8" key="1">
    <citation type="journal article" date="2017" name="Sci. Rep.">
        <title>Antennal transcriptome analysis and expression profiles of olfactory genes in Anoplophora chinensis.</title>
        <authorList>
            <person name="Wang J."/>
            <person name="Hu P."/>
            <person name="Gao P."/>
            <person name="Tao J."/>
            <person name="Luo Y."/>
        </authorList>
    </citation>
    <scope>NUCLEOTIDE SEQUENCE</scope>
</reference>
<dbReference type="EMBL" id="MF975404">
    <property type="protein sequence ID" value="AUF72980.1"/>
    <property type="molecule type" value="mRNA"/>
</dbReference>
<dbReference type="PANTHER" id="PTHR11857">
    <property type="entry name" value="ODORANT BINDING PROTEIN-RELATED"/>
    <property type="match status" value="1"/>
</dbReference>
<keyword evidence="3" id="KW-0964">Secreted</keyword>
<organism evidence="8">
    <name type="scientific">Anoplophora chinensis</name>
    <name type="common">Citrus longhorn beetle</name>
    <dbReference type="NCBI Taxonomy" id="217632"/>
    <lineage>
        <taxon>Eukaryota</taxon>
        <taxon>Metazoa</taxon>
        <taxon>Ecdysozoa</taxon>
        <taxon>Arthropoda</taxon>
        <taxon>Hexapoda</taxon>
        <taxon>Insecta</taxon>
        <taxon>Pterygota</taxon>
        <taxon>Neoptera</taxon>
        <taxon>Endopterygota</taxon>
        <taxon>Coleoptera</taxon>
        <taxon>Polyphaga</taxon>
        <taxon>Cucujiformia</taxon>
        <taxon>Chrysomeloidea</taxon>
        <taxon>Cerambycidae</taxon>
        <taxon>Lamiinae</taxon>
        <taxon>Lamiini</taxon>
        <taxon>Anoplophora</taxon>
    </lineage>
</organism>
<dbReference type="FunFam" id="1.10.238.20:FF:000001">
    <property type="entry name" value="General odorant-binding protein lush"/>
    <property type="match status" value="1"/>
</dbReference>
<dbReference type="InterPro" id="IPR006170">
    <property type="entry name" value="PBP/GOBP"/>
</dbReference>
<comment type="subcellular location">
    <subcellularLocation>
        <location evidence="1">Secreted</location>
    </subcellularLocation>
</comment>
<evidence type="ECO:0000313" key="8">
    <source>
        <dbReference type="EMBL" id="AUF72980.1"/>
    </source>
</evidence>
<proteinExistence type="evidence at transcript level"/>
<keyword evidence="5" id="KW-0325">Glycoprotein</keyword>
<comment type="similarity">
    <text evidence="2">Belongs to the PBP/GOBP family.</text>
</comment>
<dbReference type="SUPFAM" id="SSF47565">
    <property type="entry name" value="Insect pheromone/odorant-binding proteins"/>
    <property type="match status" value="1"/>
</dbReference>
<evidence type="ECO:0000256" key="4">
    <source>
        <dbReference type="ARBA" id="ARBA00022729"/>
    </source>
</evidence>
<evidence type="ECO:0000256" key="2">
    <source>
        <dbReference type="ARBA" id="ARBA00008098"/>
    </source>
</evidence>